<dbReference type="GO" id="GO:0008616">
    <property type="term" value="P:tRNA queuosine(34) biosynthetic process"/>
    <property type="evidence" value="ECO:0007669"/>
    <property type="project" value="UniProtKB-UniRule"/>
</dbReference>
<reference evidence="7" key="2">
    <citation type="submission" date="2020-09" db="EMBL/GenBank/DDBJ databases">
        <authorList>
            <person name="Sun Q."/>
            <person name="Ohkuma M."/>
        </authorList>
    </citation>
    <scope>NUCLEOTIDE SEQUENCE</scope>
    <source>
        <strain evidence="7">JCM 31311</strain>
    </source>
</reference>
<comment type="similarity">
    <text evidence="5">Belongs to the queuine tRNA-ribosyltransferase family.</text>
</comment>
<comment type="subunit">
    <text evidence="5">Homodimer. Within each dimer, one monomer is responsible for RNA recognition and catalysis, while the other monomer binds to the replacement base PreQ1.</text>
</comment>
<dbReference type="InterPro" id="IPR036511">
    <property type="entry name" value="TGT-like_sf"/>
</dbReference>
<accession>A0A918CFN6</accession>
<keyword evidence="1 5" id="KW-0328">Glycosyltransferase</keyword>
<feature type="active site" description="Proton acceptor" evidence="5">
    <location>
        <position position="106"/>
    </location>
</feature>
<dbReference type="PANTHER" id="PTHR46499:SF1">
    <property type="entry name" value="QUEUINE TRNA-RIBOSYLTRANSFERASE"/>
    <property type="match status" value="1"/>
</dbReference>
<dbReference type="EC" id="2.4.2.29" evidence="5"/>
<dbReference type="InterPro" id="IPR050076">
    <property type="entry name" value="ArchSynthase1/Queuine_TRR"/>
</dbReference>
<organism evidence="7 8">
    <name type="scientific">Deinococcus ruber</name>
    <dbReference type="NCBI Taxonomy" id="1848197"/>
    <lineage>
        <taxon>Bacteria</taxon>
        <taxon>Thermotogati</taxon>
        <taxon>Deinococcota</taxon>
        <taxon>Deinococci</taxon>
        <taxon>Deinococcales</taxon>
        <taxon>Deinococcaceae</taxon>
        <taxon>Deinococcus</taxon>
    </lineage>
</organism>
<keyword evidence="2 5" id="KW-0808">Transferase</keyword>
<dbReference type="Gene3D" id="3.20.20.105">
    <property type="entry name" value="Queuine tRNA-ribosyltransferase-like"/>
    <property type="match status" value="1"/>
</dbReference>
<feature type="active site" description="Nucleophile" evidence="5">
    <location>
        <position position="279"/>
    </location>
</feature>
<reference evidence="7" key="1">
    <citation type="journal article" date="2014" name="Int. J. Syst. Evol. Microbiol.">
        <title>Complete genome sequence of Corynebacterium casei LMG S-19264T (=DSM 44701T), isolated from a smear-ripened cheese.</title>
        <authorList>
            <consortium name="US DOE Joint Genome Institute (JGI-PGF)"/>
            <person name="Walter F."/>
            <person name="Albersmeier A."/>
            <person name="Kalinowski J."/>
            <person name="Ruckert C."/>
        </authorList>
    </citation>
    <scope>NUCLEOTIDE SEQUENCE</scope>
    <source>
        <strain evidence="7">JCM 31311</strain>
    </source>
</reference>
<dbReference type="Proteomes" id="UP000603865">
    <property type="component" value="Unassembled WGS sequence"/>
</dbReference>
<protein>
    <recommendedName>
        <fullName evidence="5">Queuine tRNA-ribosyltransferase</fullName>
        <ecNumber evidence="5">2.4.2.29</ecNumber>
    </recommendedName>
    <alternativeName>
        <fullName evidence="5">Guanine insertion enzyme</fullName>
    </alternativeName>
    <alternativeName>
        <fullName evidence="5">tRNA-guanine transglycosylase</fullName>
    </alternativeName>
</protein>
<comment type="function">
    <text evidence="5">Catalyzes the base-exchange of a guanine (G) residue with the queuine precursor 7-aminomethyl-7-deazaguanine (PreQ1) at position 34 (anticodon wobble position) in tRNAs with GU(N) anticodons (tRNA-Asp, -Asn, -His and -Tyr). Catalysis occurs through a double-displacement mechanism. The nucleophile active site attacks the C1' of nucleotide 34 to detach the guanine base from the RNA, forming a covalent enzyme-RNA intermediate. The proton acceptor active site deprotonates the incoming PreQ1, allowing a nucleophilic attack on the C1' of the ribose to form the product. After dissociation, two additional enzymatic reactions on the tRNA convert PreQ1 to queuine (Q), resulting in the hypermodified nucleoside queuosine (7-(((4,5-cis-dihydroxy-2-cyclopenten-1-yl)amino)methyl)-7-deazaguanosine).</text>
</comment>
<name>A0A918CFN6_9DEIO</name>
<keyword evidence="5" id="KW-0862">Zinc</keyword>
<feature type="binding site" evidence="5">
    <location>
        <position position="160"/>
    </location>
    <ligand>
        <name>substrate</name>
    </ligand>
</feature>
<proteinExistence type="inferred from homology"/>
<keyword evidence="5" id="KW-0671">Queuosine biosynthesis</keyword>
<feature type="domain" description="tRNA-guanine(15) transglycosylase-like" evidence="6">
    <location>
        <begin position="28"/>
        <end position="380"/>
    </location>
</feature>
<evidence type="ECO:0000259" key="6">
    <source>
        <dbReference type="Pfam" id="PF01702"/>
    </source>
</evidence>
<feature type="binding site" evidence="5">
    <location>
        <position position="317"/>
    </location>
    <ligand>
        <name>Zn(2+)</name>
        <dbReference type="ChEBI" id="CHEBI:29105"/>
    </ligand>
</feature>
<dbReference type="EMBL" id="BMQL01000027">
    <property type="protein sequence ID" value="GGR21860.1"/>
    <property type="molecule type" value="Genomic_DNA"/>
</dbReference>
<dbReference type="GO" id="GO:0046872">
    <property type="term" value="F:metal ion binding"/>
    <property type="evidence" value="ECO:0007669"/>
    <property type="project" value="UniProtKB-KW"/>
</dbReference>
<dbReference type="AlphaFoldDB" id="A0A918CFN6"/>
<comment type="pathway">
    <text evidence="5">tRNA modification; tRNA-queuosine biosynthesis.</text>
</comment>
<evidence type="ECO:0000256" key="1">
    <source>
        <dbReference type="ARBA" id="ARBA00022676"/>
    </source>
</evidence>
<evidence type="ECO:0000256" key="2">
    <source>
        <dbReference type="ARBA" id="ARBA00022679"/>
    </source>
</evidence>
<keyword evidence="8" id="KW-1185">Reference proteome</keyword>
<evidence type="ECO:0000256" key="4">
    <source>
        <dbReference type="ARBA" id="ARBA00050112"/>
    </source>
</evidence>
<evidence type="ECO:0000256" key="5">
    <source>
        <dbReference type="HAMAP-Rule" id="MF_00168"/>
    </source>
</evidence>
<dbReference type="SUPFAM" id="SSF51713">
    <property type="entry name" value="tRNA-guanine transglycosylase"/>
    <property type="match status" value="1"/>
</dbReference>
<dbReference type="FunFam" id="3.20.20.105:FF:000001">
    <property type="entry name" value="Queuine tRNA-ribosyltransferase"/>
    <property type="match status" value="1"/>
</dbReference>
<keyword evidence="3 5" id="KW-0819">tRNA processing</keyword>
<comment type="cofactor">
    <cofactor evidence="5">
        <name>Zn(2+)</name>
        <dbReference type="ChEBI" id="CHEBI:29105"/>
    </cofactor>
    <text evidence="5">Binds 1 zinc ion per subunit.</text>
</comment>
<feature type="region of interest" description="RNA binding" evidence="5">
    <location>
        <begin position="260"/>
        <end position="266"/>
    </location>
</feature>
<feature type="region of interest" description="RNA binding; important for wobble base 34 recognition" evidence="5">
    <location>
        <begin position="284"/>
        <end position="288"/>
    </location>
</feature>
<dbReference type="GO" id="GO:0005829">
    <property type="term" value="C:cytosol"/>
    <property type="evidence" value="ECO:0007669"/>
    <property type="project" value="TreeGrafter"/>
</dbReference>
<comment type="catalytic activity">
    <reaction evidence="4 5">
        <text>7-aminomethyl-7-carbaguanine + guanosine(34) in tRNA = 7-aminomethyl-7-carbaguanosine(34) in tRNA + guanine</text>
        <dbReference type="Rhea" id="RHEA:24104"/>
        <dbReference type="Rhea" id="RHEA-COMP:10341"/>
        <dbReference type="Rhea" id="RHEA-COMP:10342"/>
        <dbReference type="ChEBI" id="CHEBI:16235"/>
        <dbReference type="ChEBI" id="CHEBI:58703"/>
        <dbReference type="ChEBI" id="CHEBI:74269"/>
        <dbReference type="ChEBI" id="CHEBI:82833"/>
        <dbReference type="EC" id="2.4.2.29"/>
    </reaction>
</comment>
<dbReference type="Pfam" id="PF01702">
    <property type="entry name" value="TGT"/>
    <property type="match status" value="1"/>
</dbReference>
<dbReference type="InterPro" id="IPR002616">
    <property type="entry name" value="tRNA_ribo_trans-like"/>
</dbReference>
<comment type="caution">
    <text evidence="7">The sequence shown here is derived from an EMBL/GenBank/DDBJ whole genome shotgun (WGS) entry which is preliminary data.</text>
</comment>
<dbReference type="HAMAP" id="MF_00168">
    <property type="entry name" value="Q_tRNA_Tgt"/>
    <property type="match status" value="1"/>
</dbReference>
<keyword evidence="5" id="KW-0479">Metal-binding</keyword>
<feature type="binding site" evidence="5">
    <location>
        <position position="322"/>
    </location>
    <ligand>
        <name>Zn(2+)</name>
        <dbReference type="ChEBI" id="CHEBI:29105"/>
    </ligand>
</feature>
<dbReference type="NCBIfam" id="TIGR00430">
    <property type="entry name" value="Q_tRNA_tgt"/>
    <property type="match status" value="1"/>
</dbReference>
<feature type="binding site" evidence="5">
    <location>
        <position position="229"/>
    </location>
    <ligand>
        <name>substrate</name>
    </ligand>
</feature>
<feature type="binding site" evidence="5">
    <location>
        <position position="348"/>
    </location>
    <ligand>
        <name>Zn(2+)</name>
        <dbReference type="ChEBI" id="CHEBI:29105"/>
    </ligand>
</feature>
<feature type="binding site" evidence="5">
    <location>
        <position position="319"/>
    </location>
    <ligand>
        <name>Zn(2+)</name>
        <dbReference type="ChEBI" id="CHEBI:29105"/>
    </ligand>
</feature>
<feature type="binding site" evidence="5">
    <location>
        <begin position="106"/>
        <end position="110"/>
    </location>
    <ligand>
        <name>substrate</name>
    </ligand>
</feature>
<gene>
    <name evidence="5 7" type="primary">tgt</name>
    <name evidence="7" type="ORF">GCM10008957_37670</name>
</gene>
<evidence type="ECO:0000313" key="8">
    <source>
        <dbReference type="Proteomes" id="UP000603865"/>
    </source>
</evidence>
<sequence>MTEPILMGMRHETIELMFDFEIASQSGRARTATFKTPHGTVQTPMFMPVGTQGSVKGISPQELLEIGSQIILANTYHLLLRPGPELVAAHGGLPGFTAYPGPFLTDSGGFQVMSLGHMRRITEEGVAFKSHLDGSNVFLTPERSIEVQQALGGDVIMAFDECPPFPAERTYIQASLERTVRWLDRCLRAQTRDDQALFAIVQGGIHADLRQQSLDATLPFATPGFAIGGLAVGEGKAEMFGAVDYTAARLPKNKPRYLMGVGHPEDLVAGIALGVDMFDCVYPTRTGRFGYALTDDGRLNMNSSAQRRSMEPIDPDCDCYACRHYTRAYLGHLLKAGEMLAPRMLSLHNLRYLHRLVERARVAIASGDYAAWALAWGERYFQSSRTTVSEFKETHNLDEKAAVPLWFAQSITAQM</sequence>
<dbReference type="GO" id="GO:0008479">
    <property type="term" value="F:tRNA-guanosine(34) queuine transglycosylase activity"/>
    <property type="evidence" value="ECO:0007669"/>
    <property type="project" value="UniProtKB-UniRule"/>
</dbReference>
<dbReference type="PANTHER" id="PTHR46499">
    <property type="entry name" value="QUEUINE TRNA-RIBOSYLTRANSFERASE"/>
    <property type="match status" value="1"/>
</dbReference>
<dbReference type="InterPro" id="IPR004803">
    <property type="entry name" value="TGT"/>
</dbReference>
<feature type="binding site" evidence="5">
    <location>
        <position position="202"/>
    </location>
    <ligand>
        <name>substrate</name>
    </ligand>
</feature>
<evidence type="ECO:0000256" key="3">
    <source>
        <dbReference type="ARBA" id="ARBA00022694"/>
    </source>
</evidence>
<dbReference type="NCBIfam" id="TIGR00449">
    <property type="entry name" value="tgt_general"/>
    <property type="match status" value="1"/>
</dbReference>
<evidence type="ECO:0000313" key="7">
    <source>
        <dbReference type="EMBL" id="GGR21860.1"/>
    </source>
</evidence>